<dbReference type="InterPro" id="IPR005491">
    <property type="entry name" value="ENT_dom"/>
</dbReference>
<reference evidence="8" key="1">
    <citation type="submission" date="2023-05" db="EMBL/GenBank/DDBJ databases">
        <title>Nepenthes gracilis genome sequencing.</title>
        <authorList>
            <person name="Fukushima K."/>
        </authorList>
    </citation>
    <scope>NUCLEOTIDE SEQUENCE</scope>
    <source>
        <strain evidence="8">SING2019-196</strain>
    </source>
</reference>
<name>A0AAD3SZV7_NEPGR</name>
<evidence type="ECO:0000256" key="3">
    <source>
        <dbReference type="ARBA" id="ARBA00022821"/>
    </source>
</evidence>
<dbReference type="AlphaFoldDB" id="A0AAD3SZV7"/>
<dbReference type="Proteomes" id="UP001279734">
    <property type="component" value="Unassembled WGS sequence"/>
</dbReference>
<dbReference type="Pfam" id="PF03735">
    <property type="entry name" value="ENT"/>
    <property type="match status" value="1"/>
</dbReference>
<dbReference type="PANTHER" id="PTHR33432">
    <property type="entry name" value="PROTEIN EMSY-LIKE 4"/>
    <property type="match status" value="1"/>
</dbReference>
<evidence type="ECO:0000256" key="5">
    <source>
        <dbReference type="ARBA" id="ARBA00023242"/>
    </source>
</evidence>
<keyword evidence="3" id="KW-0611">Plant defense</keyword>
<dbReference type="GO" id="GO:0050832">
    <property type="term" value="P:defense response to fungus"/>
    <property type="evidence" value="ECO:0007669"/>
    <property type="project" value="InterPro"/>
</dbReference>
<dbReference type="InterPro" id="IPR033485">
    <property type="entry name" value="EMSY-LIKE_plant"/>
</dbReference>
<dbReference type="PROSITE" id="PS51138">
    <property type="entry name" value="ENT"/>
    <property type="match status" value="1"/>
</dbReference>
<evidence type="ECO:0000313" key="8">
    <source>
        <dbReference type="EMBL" id="GMH20111.1"/>
    </source>
</evidence>
<evidence type="ECO:0000259" key="7">
    <source>
        <dbReference type="PROSITE" id="PS51138"/>
    </source>
</evidence>
<dbReference type="GO" id="GO:0005634">
    <property type="term" value="C:nucleus"/>
    <property type="evidence" value="ECO:0007669"/>
    <property type="project" value="UniProtKB-SubCell"/>
</dbReference>
<dbReference type="SMART" id="SM01191">
    <property type="entry name" value="ENT"/>
    <property type="match status" value="1"/>
</dbReference>
<keyword evidence="4" id="KW-0175">Coiled coil</keyword>
<dbReference type="PANTHER" id="PTHR33432:SF20">
    <property type="entry name" value="PROTEIN EMSY-LIKE 1"/>
    <property type="match status" value="1"/>
</dbReference>
<organism evidence="8 9">
    <name type="scientific">Nepenthes gracilis</name>
    <name type="common">Slender pitcher plant</name>
    <dbReference type="NCBI Taxonomy" id="150966"/>
    <lineage>
        <taxon>Eukaryota</taxon>
        <taxon>Viridiplantae</taxon>
        <taxon>Streptophyta</taxon>
        <taxon>Embryophyta</taxon>
        <taxon>Tracheophyta</taxon>
        <taxon>Spermatophyta</taxon>
        <taxon>Magnoliopsida</taxon>
        <taxon>eudicotyledons</taxon>
        <taxon>Gunneridae</taxon>
        <taxon>Pentapetalae</taxon>
        <taxon>Caryophyllales</taxon>
        <taxon>Nepenthaceae</taxon>
        <taxon>Nepenthes</taxon>
    </lineage>
</organism>
<dbReference type="SUPFAM" id="SSF158639">
    <property type="entry name" value="ENT-like"/>
    <property type="match status" value="1"/>
</dbReference>
<dbReference type="EMBL" id="BSYO01000021">
    <property type="protein sequence ID" value="GMH20111.1"/>
    <property type="molecule type" value="Genomic_DNA"/>
</dbReference>
<evidence type="ECO:0000256" key="6">
    <source>
        <dbReference type="SAM" id="MobiDB-lite"/>
    </source>
</evidence>
<dbReference type="InterPro" id="IPR036142">
    <property type="entry name" value="ENT_dom-like_sf"/>
</dbReference>
<sequence>MEYEQSLSDHTDTDDELPPYHNRVHKRAHISGNGNPGLGAGPPVKIHRDMETQIHHLEKEAYFSVLRAFKAQADAITWDKEGLITELRKELRVSDDEHRELLGRVNNDDVICRIREWRQAVGSQAPMLGTSHPVHDVLPSPTLSASRKKQRTLQQPPSVRLPSAVYPHSVATSIQPSPSFGALGSRGRKSKQIPRDDIQWVGEDPGISHQSGHDDEKLMILGGPVSGAGKTHQKKELQNGIADMATDDIEILHTATLIKEVEKVVAASHPDRLEIEKAKKMLKEHEQALIDAISRLSYVSDGEIDGDQQS</sequence>
<keyword evidence="9" id="KW-1185">Reference proteome</keyword>
<evidence type="ECO:0000313" key="9">
    <source>
        <dbReference type="Proteomes" id="UP001279734"/>
    </source>
</evidence>
<proteinExistence type="predicted"/>
<dbReference type="FunFam" id="1.10.1240.40:FF:000004">
    <property type="entry name" value="Protein EMSY-LIKE 4"/>
    <property type="match status" value="1"/>
</dbReference>
<keyword evidence="5" id="KW-0539">Nucleus</keyword>
<feature type="region of interest" description="Disordered" evidence="6">
    <location>
        <begin position="140"/>
        <end position="161"/>
    </location>
</feature>
<comment type="caution">
    <text evidence="8">The sequence shown here is derived from an EMBL/GenBank/DDBJ whole genome shotgun (WGS) entry which is preliminary data.</text>
</comment>
<accession>A0AAD3SZV7</accession>
<protein>
    <recommendedName>
        <fullName evidence="7">ENT domain-containing protein</fullName>
    </recommendedName>
</protein>
<feature type="region of interest" description="Disordered" evidence="6">
    <location>
        <begin position="1"/>
        <end position="20"/>
    </location>
</feature>
<evidence type="ECO:0000256" key="4">
    <source>
        <dbReference type="ARBA" id="ARBA00023054"/>
    </source>
</evidence>
<evidence type="ECO:0000256" key="1">
    <source>
        <dbReference type="ARBA" id="ARBA00004123"/>
    </source>
</evidence>
<feature type="domain" description="ENT" evidence="7">
    <location>
        <begin position="50"/>
        <end position="137"/>
    </location>
</feature>
<comment type="subcellular location">
    <subcellularLocation>
        <location evidence="1">Nucleus</location>
    </subcellularLocation>
</comment>
<dbReference type="Gene3D" id="1.10.1240.40">
    <property type="entry name" value="ENT domain"/>
    <property type="match status" value="1"/>
</dbReference>
<keyword evidence="2" id="KW-0597">Phosphoprotein</keyword>
<evidence type="ECO:0000256" key="2">
    <source>
        <dbReference type="ARBA" id="ARBA00022553"/>
    </source>
</evidence>
<gene>
    <name evidence="8" type="ORF">Nepgr_021952</name>
</gene>